<comment type="caution">
    <text evidence="2">The sequence shown here is derived from an EMBL/GenBank/DDBJ whole genome shotgun (WGS) entry which is preliminary data.</text>
</comment>
<organism evidence="2 3">
    <name type="scientific">Thraustotheca clavata</name>
    <dbReference type="NCBI Taxonomy" id="74557"/>
    <lineage>
        <taxon>Eukaryota</taxon>
        <taxon>Sar</taxon>
        <taxon>Stramenopiles</taxon>
        <taxon>Oomycota</taxon>
        <taxon>Saprolegniomycetes</taxon>
        <taxon>Saprolegniales</taxon>
        <taxon>Achlyaceae</taxon>
        <taxon>Thraustotheca</taxon>
    </lineage>
</organism>
<protein>
    <recommendedName>
        <fullName evidence="1">NAD(P)-binding domain-containing protein</fullName>
    </recommendedName>
</protein>
<proteinExistence type="predicted"/>
<dbReference type="GO" id="GO:0005739">
    <property type="term" value="C:mitochondrion"/>
    <property type="evidence" value="ECO:0007669"/>
    <property type="project" value="TreeGrafter"/>
</dbReference>
<keyword evidence="3" id="KW-1185">Reference proteome</keyword>
<dbReference type="OrthoDB" id="276721at2759"/>
<dbReference type="EMBL" id="JNBS01005181">
    <property type="protein sequence ID" value="OQR80575.1"/>
    <property type="molecule type" value="Genomic_DNA"/>
</dbReference>
<dbReference type="InterPro" id="IPR051207">
    <property type="entry name" value="ComplexI_NDUFA9_subunit"/>
</dbReference>
<dbReference type="PANTHER" id="PTHR12126:SF16">
    <property type="entry name" value="MIOREX COMPLEX COMPONENT 2"/>
    <property type="match status" value="1"/>
</dbReference>
<dbReference type="Proteomes" id="UP000243217">
    <property type="component" value="Unassembled WGS sequence"/>
</dbReference>
<dbReference type="Pfam" id="PF13460">
    <property type="entry name" value="NAD_binding_10"/>
    <property type="match status" value="1"/>
</dbReference>
<feature type="non-terminal residue" evidence="2">
    <location>
        <position position="1"/>
    </location>
</feature>
<dbReference type="Gene3D" id="3.40.50.720">
    <property type="entry name" value="NAD(P)-binding Rossmann-like Domain"/>
    <property type="match status" value="1"/>
</dbReference>
<dbReference type="STRING" id="74557.A0A1V9Y4D1"/>
<evidence type="ECO:0000313" key="3">
    <source>
        <dbReference type="Proteomes" id="UP000243217"/>
    </source>
</evidence>
<dbReference type="SUPFAM" id="SSF51735">
    <property type="entry name" value="NAD(P)-binding Rossmann-fold domains"/>
    <property type="match status" value="1"/>
</dbReference>
<reference evidence="2 3" key="1">
    <citation type="journal article" date="2014" name="Genome Biol. Evol.">
        <title>The secreted proteins of Achlya hypogyna and Thraustotheca clavata identify the ancestral oomycete secretome and reveal gene acquisitions by horizontal gene transfer.</title>
        <authorList>
            <person name="Misner I."/>
            <person name="Blouin N."/>
            <person name="Leonard G."/>
            <person name="Richards T.A."/>
            <person name="Lane C.E."/>
        </authorList>
    </citation>
    <scope>NUCLEOTIDE SEQUENCE [LARGE SCALE GENOMIC DNA]</scope>
    <source>
        <strain evidence="2 3">ATCC 34112</strain>
    </source>
</reference>
<dbReference type="AlphaFoldDB" id="A0A1V9Y4D1"/>
<dbReference type="PANTHER" id="PTHR12126">
    <property type="entry name" value="NADH-UBIQUINONE OXIDOREDUCTASE 39 KDA SUBUNIT-RELATED"/>
    <property type="match status" value="1"/>
</dbReference>
<dbReference type="InterPro" id="IPR036291">
    <property type="entry name" value="NAD(P)-bd_dom_sf"/>
</dbReference>
<sequence length="224" mass="24024">NILQRAVAKGIEVRSLNRSGRPSWGDQVPWVDKVDWIQGDVFSRRDLDKALEDVTGVISTVGAFGSNELMQKMCGDANIEAARAAKDGGVERFVFISESRVGSNIPTWAPLYGYFNGKERAETAVLTHFEENGVCLRPGMVYGTRRVGNYLLPLQIIGAPMNFFARSLGPVSSAITSIPLLGPELLAAVPVGAAAVLSALGPAPGKILDTSSILSFSESFHTMK</sequence>
<feature type="domain" description="NAD(P)-binding" evidence="1">
    <location>
        <begin position="2"/>
        <end position="142"/>
    </location>
</feature>
<evidence type="ECO:0000313" key="2">
    <source>
        <dbReference type="EMBL" id="OQR80575.1"/>
    </source>
</evidence>
<feature type="non-terminal residue" evidence="2">
    <location>
        <position position="224"/>
    </location>
</feature>
<gene>
    <name evidence="2" type="ORF">THRCLA_11986</name>
</gene>
<evidence type="ECO:0000259" key="1">
    <source>
        <dbReference type="Pfam" id="PF13460"/>
    </source>
</evidence>
<accession>A0A1V9Y4D1</accession>
<dbReference type="InterPro" id="IPR016040">
    <property type="entry name" value="NAD(P)-bd_dom"/>
</dbReference>
<dbReference type="GO" id="GO:0044877">
    <property type="term" value="F:protein-containing complex binding"/>
    <property type="evidence" value="ECO:0007669"/>
    <property type="project" value="TreeGrafter"/>
</dbReference>
<name>A0A1V9Y4D1_9STRA</name>